<dbReference type="Proteomes" id="UP000321820">
    <property type="component" value="Chromosome"/>
</dbReference>
<dbReference type="KEGG" id="talb:FTW19_09765"/>
<reference evidence="1 2" key="1">
    <citation type="submission" date="2019-08" db="EMBL/GenBank/DDBJ databases">
        <title>Complete genome sequence of Terriglobus albidus strain ORNL.</title>
        <authorList>
            <person name="Podar M."/>
        </authorList>
    </citation>
    <scope>NUCLEOTIDE SEQUENCE [LARGE SCALE GENOMIC DNA]</scope>
    <source>
        <strain evidence="1 2">ORNL</strain>
    </source>
</reference>
<dbReference type="Gene3D" id="3.90.850.10">
    <property type="entry name" value="Fumarylacetoacetase-like, C-terminal domain"/>
    <property type="match status" value="1"/>
</dbReference>
<evidence type="ECO:0000313" key="1">
    <source>
        <dbReference type="EMBL" id="QEE28259.1"/>
    </source>
</evidence>
<evidence type="ECO:0000313" key="2">
    <source>
        <dbReference type="Proteomes" id="UP000321820"/>
    </source>
</evidence>
<name>A0A5B9E922_9BACT</name>
<proteinExistence type="predicted"/>
<sequence length="335" mass="36821">MALHLVQLTNGVQRRVARVDGDGLMCLSNVSSVYDLARDCVRVRQSLAACAEALDVDATLRYEPIYSGQSEWRLLPPVDVPGNPSRCIVSGTGLTHLGSAASRQAMHAMQAEAMTDSMRMFQWGLLEGNPGKGKVGVAPEWFYKGTGTMVRAHLQPLDVPFYAEDGGEEAEVAGIYFIDNEGMPQRLGFTAGNEFSDHVFEKKNYLNLAGSKLRSCSLGPELVVTDDFARVPGRVSIEREGKELWSAAIETGEEAMCHSLQNLEHHHFKFENHRIPGDLHVHFLGAAALSFSNNVSLVEGDWMQVAFEGFGRPLRNPLRVATPQCDRLITVHSLA</sequence>
<organism evidence="1 2">
    <name type="scientific">Terriglobus albidus</name>
    <dbReference type="NCBI Taxonomy" id="1592106"/>
    <lineage>
        <taxon>Bacteria</taxon>
        <taxon>Pseudomonadati</taxon>
        <taxon>Acidobacteriota</taxon>
        <taxon>Terriglobia</taxon>
        <taxon>Terriglobales</taxon>
        <taxon>Acidobacteriaceae</taxon>
        <taxon>Terriglobus</taxon>
    </lineage>
</organism>
<accession>A0A5B9E922</accession>
<dbReference type="EMBL" id="CP042806">
    <property type="protein sequence ID" value="QEE28259.1"/>
    <property type="molecule type" value="Genomic_DNA"/>
</dbReference>
<dbReference type="GO" id="GO:0003824">
    <property type="term" value="F:catalytic activity"/>
    <property type="evidence" value="ECO:0007669"/>
    <property type="project" value="InterPro"/>
</dbReference>
<dbReference type="SUPFAM" id="SSF56529">
    <property type="entry name" value="FAH"/>
    <property type="match status" value="1"/>
</dbReference>
<dbReference type="OrthoDB" id="108649at2"/>
<protein>
    <submittedName>
        <fullName evidence="1">GguC protein</fullName>
    </submittedName>
</protein>
<dbReference type="InterPro" id="IPR009645">
    <property type="entry name" value="GguC"/>
</dbReference>
<dbReference type="NCBIfam" id="NF040903">
    <property type="entry name" value="GguC"/>
    <property type="match status" value="1"/>
</dbReference>
<dbReference type="RefSeq" id="WP_147647449.1">
    <property type="nucleotide sequence ID" value="NZ_CP042806.1"/>
</dbReference>
<gene>
    <name evidence="1" type="ORF">FTW19_09765</name>
</gene>
<dbReference type="AlphaFoldDB" id="A0A5B9E922"/>
<dbReference type="InterPro" id="IPR036663">
    <property type="entry name" value="Fumarylacetoacetase_C_sf"/>
</dbReference>
<keyword evidence="2" id="KW-1185">Reference proteome</keyword>